<dbReference type="PATRIC" id="fig|1309411.5.peg.1815"/>
<organism evidence="10 11">
    <name type="scientific">Deinococcus soli</name>
    <name type="common">ex Cha et al. 2016</name>
    <dbReference type="NCBI Taxonomy" id="1309411"/>
    <lineage>
        <taxon>Bacteria</taxon>
        <taxon>Thermotogati</taxon>
        <taxon>Deinococcota</taxon>
        <taxon>Deinococci</taxon>
        <taxon>Deinococcales</taxon>
        <taxon>Deinococcaceae</taxon>
        <taxon>Deinococcus</taxon>
    </lineage>
</organism>
<dbReference type="InterPro" id="IPR004167">
    <property type="entry name" value="PSBD"/>
</dbReference>
<dbReference type="PROSITE" id="PS51826">
    <property type="entry name" value="PSBD"/>
    <property type="match status" value="1"/>
</dbReference>
<proteinExistence type="inferred from homology"/>
<evidence type="ECO:0000256" key="6">
    <source>
        <dbReference type="RuleBase" id="RU003423"/>
    </source>
</evidence>
<dbReference type="InterPro" id="IPR050743">
    <property type="entry name" value="2-oxoacid_DH_E2_comp"/>
</dbReference>
<gene>
    <name evidence="10" type="ORF">SY84_08905</name>
</gene>
<evidence type="ECO:0000259" key="8">
    <source>
        <dbReference type="PROSITE" id="PS50968"/>
    </source>
</evidence>
<dbReference type="SUPFAM" id="SSF51230">
    <property type="entry name" value="Single hybrid motif"/>
    <property type="match status" value="1"/>
</dbReference>
<feature type="domain" description="Peripheral subunit-binding (PSBD)" evidence="9">
    <location>
        <begin position="168"/>
        <end position="205"/>
    </location>
</feature>
<evidence type="ECO:0000256" key="2">
    <source>
        <dbReference type="ARBA" id="ARBA00007317"/>
    </source>
</evidence>
<dbReference type="InterPro" id="IPR000089">
    <property type="entry name" value="Biotin_lipoyl"/>
</dbReference>
<dbReference type="InterPro" id="IPR036625">
    <property type="entry name" value="E3-bd_dom_sf"/>
</dbReference>
<dbReference type="OrthoDB" id="9805770at2"/>
<dbReference type="Gene3D" id="2.40.50.100">
    <property type="match status" value="1"/>
</dbReference>
<dbReference type="InterPro" id="IPR003016">
    <property type="entry name" value="2-oxoA_DH_lipoyl-BS"/>
</dbReference>
<dbReference type="Pfam" id="PF00364">
    <property type="entry name" value="Biotin_lipoyl"/>
    <property type="match status" value="1"/>
</dbReference>
<dbReference type="Pfam" id="PF00198">
    <property type="entry name" value="2-oxoacid_dh"/>
    <property type="match status" value="1"/>
</dbReference>
<dbReference type="SUPFAM" id="SSF52777">
    <property type="entry name" value="CoA-dependent acyltransferases"/>
    <property type="match status" value="1"/>
</dbReference>
<dbReference type="PANTHER" id="PTHR43178">
    <property type="entry name" value="DIHYDROLIPOAMIDE ACETYLTRANSFERASE COMPONENT OF PYRUVATE DEHYDROGENASE COMPLEX"/>
    <property type="match status" value="1"/>
</dbReference>
<keyword evidence="3 6" id="KW-0808">Transferase</keyword>
<feature type="compositionally biased region" description="Low complexity" evidence="7">
    <location>
        <begin position="213"/>
        <end position="240"/>
    </location>
</feature>
<dbReference type="InterPro" id="IPR011053">
    <property type="entry name" value="Single_hybrid_motif"/>
</dbReference>
<dbReference type="SUPFAM" id="SSF47005">
    <property type="entry name" value="Peripheral subunit-binding domain of 2-oxo acid dehydrogenase complex"/>
    <property type="match status" value="1"/>
</dbReference>
<evidence type="ECO:0000256" key="4">
    <source>
        <dbReference type="ARBA" id="ARBA00022823"/>
    </source>
</evidence>
<evidence type="ECO:0000256" key="7">
    <source>
        <dbReference type="SAM" id="MobiDB-lite"/>
    </source>
</evidence>
<feature type="compositionally biased region" description="Low complexity" evidence="7">
    <location>
        <begin position="84"/>
        <end position="98"/>
    </location>
</feature>
<reference evidence="10 11" key="1">
    <citation type="submission" date="2015-01" db="EMBL/GenBank/DDBJ databases">
        <title>Deinococcus soli/N5/whole genome sequencing.</title>
        <authorList>
            <person name="Kim M.K."/>
            <person name="Srinivasan S."/>
            <person name="Lee J.-J."/>
        </authorList>
    </citation>
    <scope>NUCLEOTIDE SEQUENCE [LARGE SCALE GENOMIC DNA]</scope>
    <source>
        <strain evidence="10 11">N5</strain>
    </source>
</reference>
<dbReference type="Gene3D" id="3.30.559.10">
    <property type="entry name" value="Chloramphenicol acetyltransferase-like domain"/>
    <property type="match status" value="1"/>
</dbReference>
<feature type="domain" description="Lipoyl-binding" evidence="8">
    <location>
        <begin position="1"/>
        <end position="76"/>
    </location>
</feature>
<dbReference type="InterPro" id="IPR001078">
    <property type="entry name" value="2-oxoacid_DH_actylTfrase"/>
</dbReference>
<feature type="region of interest" description="Disordered" evidence="7">
    <location>
        <begin position="84"/>
        <end position="110"/>
    </location>
</feature>
<sequence>MKEVLLPELAESVVEGEILKWLVQEGDTIALEQPLCEVMTDKVTVELPSPVAGVLSRRLAGEGDVVAVHAAIALIDETGGAAAAPAPAATAPAPAAEPLSTQAQEEREQVGGSIVEAGHLQKGADDDSTSLFKAFSSDEKVQVQGLGARQLSAPAAPTQPTRADGRVLAVPAARQLARELNLDLTQVRGSGPNGRIRVSDVLAHQGINQGQSAPAQPAAPAQAPAQAAQPAAAPAAKAPAAGGLPVAPVQYRTPKGYEHLEDRVPLRGMRRAISNQMQASHLYTVRTLTVDEVNLSKLVEFRARVKDDAAAAGVKLSYLPFIFKAVAAALRKFPSLNTSFDEATQEIVQKRYYNIGMAVATDAGLTVPVLKDVNHKSVFDLAREVSDLAVRAQGGKLQADELAGSTFSVTNIGSIGALFSFPIINVPDAAILGIHSIQKRPIVDEYDNIVVAHMMYLSLSFDHRLVDGAEAARFCKEVIRLLENPDRLMLEAM</sequence>
<dbReference type="CDD" id="cd06849">
    <property type="entry name" value="lipoyl_domain"/>
    <property type="match status" value="1"/>
</dbReference>
<keyword evidence="11" id="KW-1185">Reference proteome</keyword>
<accession>A0A0F7JN85</accession>
<comment type="similarity">
    <text evidence="2 6">Belongs to the 2-oxoacid dehydrogenase family.</text>
</comment>
<evidence type="ECO:0000256" key="1">
    <source>
        <dbReference type="ARBA" id="ARBA00001938"/>
    </source>
</evidence>
<dbReference type="InterPro" id="IPR023213">
    <property type="entry name" value="CAT-like_dom_sf"/>
</dbReference>
<evidence type="ECO:0000259" key="9">
    <source>
        <dbReference type="PROSITE" id="PS51826"/>
    </source>
</evidence>
<dbReference type="Gene3D" id="4.10.320.10">
    <property type="entry name" value="E3-binding domain"/>
    <property type="match status" value="1"/>
</dbReference>
<dbReference type="Proteomes" id="UP000034024">
    <property type="component" value="Chromosome"/>
</dbReference>
<keyword evidence="5 6" id="KW-0012">Acyltransferase</keyword>
<dbReference type="EMBL" id="CP011389">
    <property type="protein sequence ID" value="AKH17152.1"/>
    <property type="molecule type" value="Genomic_DNA"/>
</dbReference>
<name>A0A0F7JN85_9DEIO</name>
<dbReference type="PANTHER" id="PTHR43178:SF5">
    <property type="entry name" value="LIPOAMIDE ACYLTRANSFERASE COMPONENT OF BRANCHED-CHAIN ALPHA-KETO ACID DEHYDROGENASE COMPLEX, MITOCHONDRIAL"/>
    <property type="match status" value="1"/>
</dbReference>
<evidence type="ECO:0000256" key="5">
    <source>
        <dbReference type="ARBA" id="ARBA00023315"/>
    </source>
</evidence>
<dbReference type="Pfam" id="PF02817">
    <property type="entry name" value="E3_binding"/>
    <property type="match status" value="1"/>
</dbReference>
<protein>
    <recommendedName>
        <fullName evidence="6">Dihydrolipoamide acetyltransferase component of pyruvate dehydrogenase complex</fullName>
        <ecNumber evidence="6">2.3.1.-</ecNumber>
    </recommendedName>
</protein>
<dbReference type="GO" id="GO:0005737">
    <property type="term" value="C:cytoplasm"/>
    <property type="evidence" value="ECO:0007669"/>
    <property type="project" value="TreeGrafter"/>
</dbReference>
<evidence type="ECO:0000313" key="10">
    <source>
        <dbReference type="EMBL" id="AKH17152.1"/>
    </source>
</evidence>
<dbReference type="EC" id="2.3.1.-" evidence="6"/>
<evidence type="ECO:0000313" key="11">
    <source>
        <dbReference type="Proteomes" id="UP000034024"/>
    </source>
</evidence>
<dbReference type="RefSeq" id="WP_046843722.1">
    <property type="nucleotide sequence ID" value="NZ_CP011389.1"/>
</dbReference>
<comment type="cofactor">
    <cofactor evidence="1 6">
        <name>(R)-lipoate</name>
        <dbReference type="ChEBI" id="CHEBI:83088"/>
    </cofactor>
</comment>
<feature type="region of interest" description="Disordered" evidence="7">
    <location>
        <begin position="208"/>
        <end position="240"/>
    </location>
</feature>
<dbReference type="FunFam" id="3.30.559.10:FF:000007">
    <property type="entry name" value="Dihydrolipoamide acetyltransferase component of pyruvate dehydrogenase complex"/>
    <property type="match status" value="1"/>
</dbReference>
<dbReference type="AlphaFoldDB" id="A0A0F7JN85"/>
<dbReference type="GO" id="GO:0016407">
    <property type="term" value="F:acetyltransferase activity"/>
    <property type="evidence" value="ECO:0007669"/>
    <property type="project" value="TreeGrafter"/>
</dbReference>
<dbReference type="PROSITE" id="PS50968">
    <property type="entry name" value="BIOTINYL_LIPOYL"/>
    <property type="match status" value="1"/>
</dbReference>
<dbReference type="PROSITE" id="PS00189">
    <property type="entry name" value="LIPOYL"/>
    <property type="match status" value="1"/>
</dbReference>
<keyword evidence="4 6" id="KW-0450">Lipoyl</keyword>
<dbReference type="KEGG" id="dch:SY84_08905"/>
<evidence type="ECO:0000256" key="3">
    <source>
        <dbReference type="ARBA" id="ARBA00022679"/>
    </source>
</evidence>
<dbReference type="GO" id="GO:0031405">
    <property type="term" value="F:lipoic acid binding"/>
    <property type="evidence" value="ECO:0007669"/>
    <property type="project" value="TreeGrafter"/>
</dbReference>